<dbReference type="OrthoDB" id="125295at2157"/>
<dbReference type="RefSeq" id="WP_013194880.1">
    <property type="nucleotide sequence ID" value="NC_014253.1"/>
</dbReference>
<keyword evidence="4" id="KW-1185">Reference proteome</keyword>
<dbReference type="PANTHER" id="PTHR13947">
    <property type="entry name" value="GNAT FAMILY N-ACETYLTRANSFERASE"/>
    <property type="match status" value="1"/>
</dbReference>
<dbReference type="PANTHER" id="PTHR13947:SF37">
    <property type="entry name" value="LD18367P"/>
    <property type="match status" value="1"/>
</dbReference>
<dbReference type="GO" id="GO:0008080">
    <property type="term" value="F:N-acetyltransferase activity"/>
    <property type="evidence" value="ECO:0007669"/>
    <property type="project" value="InterPro"/>
</dbReference>
<dbReference type="STRING" id="644295.Metev_1462"/>
<sequence length="148" mass="17370">MIIQECKKYQNTQVKNLVLEILNEHGFEYDPEKDYDLDDIEKYYLTDGSVFYIGIADGQIVGTGALKRIDNNRCEIKRMYVKKSFRNRGYGLKLFDATLEFAQKHYKTATIKTNIKLKRAINLYLKNGFLITALDTKNNIVHMVKHFY</sequence>
<keyword evidence="1 3" id="KW-0808">Transferase</keyword>
<dbReference type="Gene3D" id="3.40.630.30">
    <property type="match status" value="1"/>
</dbReference>
<dbReference type="Proteomes" id="UP000000391">
    <property type="component" value="Chromosome"/>
</dbReference>
<dbReference type="PROSITE" id="PS51186">
    <property type="entry name" value="GNAT"/>
    <property type="match status" value="1"/>
</dbReference>
<protein>
    <submittedName>
        <fullName evidence="3">GCN5-related N-acetyltransferase</fullName>
    </submittedName>
</protein>
<gene>
    <name evidence="3" type="ordered locus">Metev_1462</name>
</gene>
<dbReference type="HOGENOM" id="CLU_013985_11_2_2"/>
<evidence type="ECO:0000259" key="2">
    <source>
        <dbReference type="PROSITE" id="PS51186"/>
    </source>
</evidence>
<dbReference type="AlphaFoldDB" id="D7E9P3"/>
<dbReference type="InterPro" id="IPR050769">
    <property type="entry name" value="NAT_camello-type"/>
</dbReference>
<dbReference type="Pfam" id="PF00583">
    <property type="entry name" value="Acetyltransf_1"/>
    <property type="match status" value="1"/>
</dbReference>
<evidence type="ECO:0000256" key="1">
    <source>
        <dbReference type="ARBA" id="ARBA00022679"/>
    </source>
</evidence>
<name>D7E9P3_METEZ</name>
<dbReference type="SUPFAM" id="SSF55729">
    <property type="entry name" value="Acyl-CoA N-acyltransferases (Nat)"/>
    <property type="match status" value="1"/>
</dbReference>
<evidence type="ECO:0000313" key="3">
    <source>
        <dbReference type="EMBL" id="ADI74315.1"/>
    </source>
</evidence>
<reference evidence="3 4" key="1">
    <citation type="submission" date="2010-06" db="EMBL/GenBank/DDBJ databases">
        <title>Complete sequence chromosome of Methanohalobium evestigatum Z-7303.</title>
        <authorList>
            <consortium name="US DOE Joint Genome Institute"/>
            <person name="Lucas S."/>
            <person name="Copeland A."/>
            <person name="Lapidus A."/>
            <person name="Cheng J.-F."/>
            <person name="Bruce D."/>
            <person name="Goodwin L."/>
            <person name="Pitluck S."/>
            <person name="Saunders E."/>
            <person name="Detter J.C."/>
            <person name="Han C."/>
            <person name="Tapia R."/>
            <person name="Land M."/>
            <person name="Hauser L."/>
            <person name="Kyrpides N."/>
            <person name="Mikhailova N."/>
            <person name="Sieprawska-Lupa M."/>
            <person name="Whitman W.B."/>
            <person name="Anderson I."/>
            <person name="Woyke T."/>
        </authorList>
    </citation>
    <scope>NUCLEOTIDE SEQUENCE [LARGE SCALE GENOMIC DNA]</scope>
    <source>
        <strain evidence="4">ATCC BAA-1072 / DSM 3721 / NBRC 107634 / OCM 161 / Z-7303</strain>
    </source>
</reference>
<dbReference type="GeneID" id="9347101"/>
<dbReference type="KEGG" id="mev:Metev_1462"/>
<accession>D7E9P3</accession>
<dbReference type="EMBL" id="CP002069">
    <property type="protein sequence ID" value="ADI74315.1"/>
    <property type="molecule type" value="Genomic_DNA"/>
</dbReference>
<dbReference type="InterPro" id="IPR016181">
    <property type="entry name" value="Acyl_CoA_acyltransferase"/>
</dbReference>
<proteinExistence type="predicted"/>
<evidence type="ECO:0000313" key="4">
    <source>
        <dbReference type="Proteomes" id="UP000000391"/>
    </source>
</evidence>
<organism evidence="3 4">
    <name type="scientific">Methanohalobium evestigatum (strain ATCC BAA-1072 / DSM 3721 / NBRC 107634 / OCM 161 / Z-7303)</name>
    <dbReference type="NCBI Taxonomy" id="644295"/>
    <lineage>
        <taxon>Archaea</taxon>
        <taxon>Methanobacteriati</taxon>
        <taxon>Methanobacteriota</taxon>
        <taxon>Stenosarchaea group</taxon>
        <taxon>Methanomicrobia</taxon>
        <taxon>Methanosarcinales</taxon>
        <taxon>Methanosarcinaceae</taxon>
        <taxon>Methanohalobium</taxon>
    </lineage>
</organism>
<dbReference type="CDD" id="cd04301">
    <property type="entry name" value="NAT_SF"/>
    <property type="match status" value="1"/>
</dbReference>
<dbReference type="InterPro" id="IPR000182">
    <property type="entry name" value="GNAT_dom"/>
</dbReference>
<feature type="domain" description="N-acetyltransferase" evidence="2">
    <location>
        <begin position="1"/>
        <end position="148"/>
    </location>
</feature>